<dbReference type="InterPro" id="IPR010349">
    <property type="entry name" value="Asparaginase_II"/>
</dbReference>
<dbReference type="PANTHER" id="PTHR42110:SF1">
    <property type="entry name" value="L-ASPARAGINASE, PUTATIVE (AFU_ORTHOLOGUE AFUA_3G11890)-RELATED"/>
    <property type="match status" value="1"/>
</dbReference>
<dbReference type="AlphaFoldDB" id="A0A7H0H5S1"/>
<gene>
    <name evidence="1" type="ORF">H9L22_17575</name>
</gene>
<dbReference type="Proteomes" id="UP000516117">
    <property type="component" value="Chromosome"/>
</dbReference>
<dbReference type="KEGG" id="tdf:H9L22_17575"/>
<dbReference type="Pfam" id="PF06089">
    <property type="entry name" value="Asparaginase_II"/>
    <property type="match status" value="1"/>
</dbReference>
<organism evidence="1 2">
    <name type="scientific">Tessaracoccus defluvii</name>
    <dbReference type="NCBI Taxonomy" id="1285901"/>
    <lineage>
        <taxon>Bacteria</taxon>
        <taxon>Bacillati</taxon>
        <taxon>Actinomycetota</taxon>
        <taxon>Actinomycetes</taxon>
        <taxon>Propionibacteriales</taxon>
        <taxon>Propionibacteriaceae</taxon>
        <taxon>Tessaracoccus</taxon>
    </lineage>
</organism>
<evidence type="ECO:0000313" key="2">
    <source>
        <dbReference type="Proteomes" id="UP000516117"/>
    </source>
</evidence>
<proteinExistence type="predicted"/>
<dbReference type="PANTHER" id="PTHR42110">
    <property type="entry name" value="L-ASPARAGINASE, PUTATIVE (AFU_ORTHOLOGUE AFUA_3G11890)-RELATED"/>
    <property type="match status" value="1"/>
</dbReference>
<keyword evidence="2" id="KW-1185">Reference proteome</keyword>
<sequence length="326" mass="33061">MVDALDPAVAQVRRGGYLEAVHHGCLAVTRPDGTAALALGDVGTPFLPRSAIKPLQAVAMVGVGLDVVGAELALVGASHSGEPFHLEAVRSILSGAGLGLDALQNTPALPYDAQARDAWLAGGGVAEALTQNCSGKHAGMLRTCVRAGWSIHDYREPAHPLQAGARRLLGEFAGETIGEPVVDGCGAPAFAVTVTGLARAFGRVAAATDGPARAVADAFRDHPEYASGTRRDELVFHREVPGLICKLGAEGTLAAGLADGTGIVIKISDGAYRAAVPVLVAVLTALGHGTAALTALDPFPVLGHGAVVGNTETTPELDAALAVLRV</sequence>
<reference evidence="1 2" key="1">
    <citation type="submission" date="2020-08" db="EMBL/GenBank/DDBJ databases">
        <title>Genome sequence of Tessaracoccus defluvii JCM 17540T.</title>
        <authorList>
            <person name="Hyun D.-W."/>
            <person name="Bae J.-W."/>
        </authorList>
    </citation>
    <scope>NUCLEOTIDE SEQUENCE [LARGE SCALE GENOMIC DNA]</scope>
    <source>
        <strain evidence="1 2">JCM 17540</strain>
    </source>
</reference>
<accession>A0A7H0H5S1</accession>
<protein>
    <submittedName>
        <fullName evidence="1">Asparaginase</fullName>
    </submittedName>
</protein>
<name>A0A7H0H5S1_9ACTN</name>
<evidence type="ECO:0000313" key="1">
    <source>
        <dbReference type="EMBL" id="QNP55887.1"/>
    </source>
</evidence>
<dbReference type="EMBL" id="CP060789">
    <property type="protein sequence ID" value="QNP55887.1"/>
    <property type="molecule type" value="Genomic_DNA"/>
</dbReference>
<dbReference type="RefSeq" id="WP_187721007.1">
    <property type="nucleotide sequence ID" value="NZ_BAABBL010000017.1"/>
</dbReference>